<reference evidence="1" key="1">
    <citation type="submission" date="2014-11" db="EMBL/GenBank/DDBJ databases">
        <authorList>
            <person name="Amaro Gonzalez C."/>
        </authorList>
    </citation>
    <scope>NUCLEOTIDE SEQUENCE</scope>
</reference>
<organism evidence="1">
    <name type="scientific">Anguilla anguilla</name>
    <name type="common">European freshwater eel</name>
    <name type="synonym">Muraena anguilla</name>
    <dbReference type="NCBI Taxonomy" id="7936"/>
    <lineage>
        <taxon>Eukaryota</taxon>
        <taxon>Metazoa</taxon>
        <taxon>Chordata</taxon>
        <taxon>Craniata</taxon>
        <taxon>Vertebrata</taxon>
        <taxon>Euteleostomi</taxon>
        <taxon>Actinopterygii</taxon>
        <taxon>Neopterygii</taxon>
        <taxon>Teleostei</taxon>
        <taxon>Anguilliformes</taxon>
        <taxon>Anguillidae</taxon>
        <taxon>Anguilla</taxon>
    </lineage>
</organism>
<sequence length="36" mass="4255">MINCKENYILSLTLRKRTTMVWSSNVISLHRSRVTC</sequence>
<accession>A0A0E9TAU6</accession>
<dbReference type="AlphaFoldDB" id="A0A0E9TAU6"/>
<name>A0A0E9TAU6_ANGAN</name>
<dbReference type="EMBL" id="GBXM01057768">
    <property type="protein sequence ID" value="JAH50809.1"/>
    <property type="molecule type" value="Transcribed_RNA"/>
</dbReference>
<proteinExistence type="predicted"/>
<evidence type="ECO:0000313" key="1">
    <source>
        <dbReference type="EMBL" id="JAH50809.1"/>
    </source>
</evidence>
<protein>
    <submittedName>
        <fullName evidence="1">Uncharacterized protein</fullName>
    </submittedName>
</protein>
<reference evidence="1" key="2">
    <citation type="journal article" date="2015" name="Fish Shellfish Immunol.">
        <title>Early steps in the European eel (Anguilla anguilla)-Vibrio vulnificus interaction in the gills: Role of the RtxA13 toxin.</title>
        <authorList>
            <person name="Callol A."/>
            <person name="Pajuelo D."/>
            <person name="Ebbesson L."/>
            <person name="Teles M."/>
            <person name="MacKenzie S."/>
            <person name="Amaro C."/>
        </authorList>
    </citation>
    <scope>NUCLEOTIDE SEQUENCE</scope>
</reference>